<reference evidence="2 3" key="1">
    <citation type="submission" date="2019-05" db="EMBL/GenBank/DDBJ databases">
        <title>Another draft genome of Portunus trituberculatus and its Hox gene families provides insights of decapod evolution.</title>
        <authorList>
            <person name="Jeong J.-H."/>
            <person name="Song I."/>
            <person name="Kim S."/>
            <person name="Choi T."/>
            <person name="Kim D."/>
            <person name="Ryu S."/>
            <person name="Kim W."/>
        </authorList>
    </citation>
    <scope>NUCLEOTIDE SEQUENCE [LARGE SCALE GENOMIC DNA]</scope>
    <source>
        <tissue evidence="2">Muscle</tissue>
    </source>
</reference>
<name>A0A5B7IX14_PORTR</name>
<accession>A0A5B7IX14</accession>
<evidence type="ECO:0000256" key="1">
    <source>
        <dbReference type="SAM" id="MobiDB-lite"/>
    </source>
</evidence>
<proteinExistence type="predicted"/>
<feature type="region of interest" description="Disordered" evidence="1">
    <location>
        <begin position="1"/>
        <end position="26"/>
    </location>
</feature>
<organism evidence="2 3">
    <name type="scientific">Portunus trituberculatus</name>
    <name type="common">Swimming crab</name>
    <name type="synonym">Neptunus trituberculatus</name>
    <dbReference type="NCBI Taxonomy" id="210409"/>
    <lineage>
        <taxon>Eukaryota</taxon>
        <taxon>Metazoa</taxon>
        <taxon>Ecdysozoa</taxon>
        <taxon>Arthropoda</taxon>
        <taxon>Crustacea</taxon>
        <taxon>Multicrustacea</taxon>
        <taxon>Malacostraca</taxon>
        <taxon>Eumalacostraca</taxon>
        <taxon>Eucarida</taxon>
        <taxon>Decapoda</taxon>
        <taxon>Pleocyemata</taxon>
        <taxon>Brachyura</taxon>
        <taxon>Eubrachyura</taxon>
        <taxon>Portunoidea</taxon>
        <taxon>Portunidae</taxon>
        <taxon>Portuninae</taxon>
        <taxon>Portunus</taxon>
    </lineage>
</organism>
<gene>
    <name evidence="2" type="ORF">E2C01_080796</name>
</gene>
<protein>
    <submittedName>
        <fullName evidence="2">Uncharacterized protein</fullName>
    </submittedName>
</protein>
<dbReference type="Proteomes" id="UP000324222">
    <property type="component" value="Unassembled WGS sequence"/>
</dbReference>
<evidence type="ECO:0000313" key="3">
    <source>
        <dbReference type="Proteomes" id="UP000324222"/>
    </source>
</evidence>
<evidence type="ECO:0000313" key="2">
    <source>
        <dbReference type="EMBL" id="MPC85987.1"/>
    </source>
</evidence>
<dbReference type="EMBL" id="VSRR010070201">
    <property type="protein sequence ID" value="MPC85987.1"/>
    <property type="molecule type" value="Genomic_DNA"/>
</dbReference>
<comment type="caution">
    <text evidence="2">The sequence shown here is derived from an EMBL/GenBank/DDBJ whole genome shotgun (WGS) entry which is preliminary data.</text>
</comment>
<keyword evidence="3" id="KW-1185">Reference proteome</keyword>
<sequence length="152" mass="16812">MSRLINKNRHLSEQVCSESEPPPTSLQSIQSIMNTVSPLHYSIKPPTVFMPRFSIHLTFSPDKYCAEVLHVTAMHTHAARNTAGDMMLPCLTTLSCLALQYNPHRRQSVKVPGAQHSDVHPSPLPKQHCPACSRLTQSQSGALPTYLQSCPS</sequence>
<dbReference type="AlphaFoldDB" id="A0A5B7IX14"/>